<feature type="transmembrane region" description="Helical" evidence="5">
    <location>
        <begin position="854"/>
        <end position="876"/>
    </location>
</feature>
<keyword evidence="4 5" id="KW-0472">Membrane</keyword>
<dbReference type="PATRIC" id="fig|1303.83.peg.1588"/>
<dbReference type="GO" id="GO:0140359">
    <property type="term" value="F:ABC-type transporter activity"/>
    <property type="evidence" value="ECO:0007669"/>
    <property type="project" value="InterPro"/>
</dbReference>
<accession>A0A139Q4N9</accession>
<gene>
    <name evidence="6" type="ORF">SORDD30_01521</name>
</gene>
<dbReference type="PANTHER" id="PTHR43077">
    <property type="entry name" value="TRANSPORT PERMEASE YVFS-RELATED"/>
    <property type="match status" value="1"/>
</dbReference>
<feature type="transmembrane region" description="Helical" evidence="5">
    <location>
        <begin position="12"/>
        <end position="37"/>
    </location>
</feature>
<evidence type="ECO:0000256" key="3">
    <source>
        <dbReference type="ARBA" id="ARBA00022989"/>
    </source>
</evidence>
<dbReference type="GO" id="GO:0016020">
    <property type="term" value="C:membrane"/>
    <property type="evidence" value="ECO:0007669"/>
    <property type="project" value="UniProtKB-SubCell"/>
</dbReference>
<evidence type="ECO:0000313" key="7">
    <source>
        <dbReference type="Proteomes" id="UP000070220"/>
    </source>
</evidence>
<dbReference type="InterPro" id="IPR051328">
    <property type="entry name" value="T7SS_ABC-Transporter"/>
</dbReference>
<dbReference type="NCBIfam" id="TIGR03062">
    <property type="entry name" value="pip_yhgE_Cterm"/>
    <property type="match status" value="1"/>
</dbReference>
<sequence>MFKEWKAIFKKPTFIIVMIGISLIPALYNIIFLSSMWDPYGQVSELPVAVVNKDKEAFYNGQTMRIGEDMVSNLKENKALDFHFVNEEEGEKGLEDGDYYMVVTLPSDLSEKAASILSDHPEQMTINYQTSSGHSFIASKMSDSAMTQLKQNVSANVTESYTKALFQKMGDLKSGLTKAADGSEQLANGASQLAVGSQTLSSNLATLASSSLTFSDGTDQFTKGLTTYVTGVKQLNSGLGTFNDGLQNYTSAVSQVDTGLNQLSSKTPELVAGVNQLNTGMKSYAGGVSQLNSGLSQFSVGVNAYTSGVDKLSVGTNQLSSQSDTLRDGITQLNKGIKEISTQLNTSSQQKEDITQLASSLDELNKSLQSVTVSDNTDLKNTISNDLTNITTLAQTIVTNSQAEQEKILTNLQATATYQSLTETQKKELTEAVSNNSNSTIESAKAILTTAGDLKENLGSINQPVSNLSTLQTKANQLLPIASSSLTSMSSGFTQLQNAVDNQLVPGSQSIENGVNAYTKGLDTISLGVNQLSEKNTTLTTSLDQLVSASTKLTENSSKLTTGLDTLAGKTPELVTGIEKLSSGSAQLNNKSPELIAGLTKLQFGSDQLTDKSTQLLSAASQLGSGAMKIADGAGKLAEGGATLTAGIESLQVGTTNLGQGLRSASNQLKSASTESKNAETLSEPLVLSKTDNDQVPVNGIAMAPYMISVALFVAALSTNMIFAKLPSGRHPETRWAWFKSRFEINGVIAVLAAVLVYGGVHLIGLTANHEMRTLFLIIIASLTFMSMVTALTTWNSRIGAFFSLILLLLQLASSAGTYPLALTNDFFKGISPWLPMSYSVSGLRQTISMTGNIHHQVIFLIITLAFFTALGMLAYQPKKMEED</sequence>
<dbReference type="InterPro" id="IPR017500">
    <property type="entry name" value="Phage_infect_YhgE_N"/>
</dbReference>
<keyword evidence="2 5" id="KW-0812">Transmembrane</keyword>
<proteinExistence type="predicted"/>
<feature type="transmembrane region" description="Helical" evidence="5">
    <location>
        <begin position="802"/>
        <end position="822"/>
    </location>
</feature>
<evidence type="ECO:0000313" key="6">
    <source>
        <dbReference type="EMBL" id="KXT97484.1"/>
    </source>
</evidence>
<evidence type="ECO:0000256" key="1">
    <source>
        <dbReference type="ARBA" id="ARBA00004141"/>
    </source>
</evidence>
<dbReference type="SUPFAM" id="SSF58104">
    <property type="entry name" value="Methyl-accepting chemotaxis protein (MCP) signaling domain"/>
    <property type="match status" value="1"/>
</dbReference>
<reference evidence="6 7" key="1">
    <citation type="submission" date="2016-01" db="EMBL/GenBank/DDBJ databases">
        <title>Highly variable Streptococcus oralis are common among viridans streptococci isolated from primates.</title>
        <authorList>
            <person name="Denapaite D."/>
            <person name="Rieger M."/>
            <person name="Koendgen S."/>
            <person name="Brueckner R."/>
            <person name="Ochigava I."/>
            <person name="Kappeler P."/>
            <person name="Maetz-Rensing K."/>
            <person name="Leendertz F."/>
            <person name="Hakenbeck R."/>
        </authorList>
    </citation>
    <scope>NUCLEOTIDE SEQUENCE [LARGE SCALE GENOMIC DNA]</scope>
    <source>
        <strain evidence="6 7">DD30</strain>
    </source>
</reference>
<dbReference type="InterPro" id="IPR017501">
    <property type="entry name" value="Phage_infect_YhgE_C"/>
</dbReference>
<dbReference type="NCBIfam" id="TIGR03057">
    <property type="entry name" value="xxxLxxG_by_4"/>
    <property type="match status" value="7"/>
</dbReference>
<dbReference type="AlphaFoldDB" id="A0A139Q4N9"/>
<feature type="transmembrane region" description="Helical" evidence="5">
    <location>
        <begin position="774"/>
        <end position="795"/>
    </location>
</feature>
<name>A0A139Q4N9_STROR</name>
<organism evidence="6 7">
    <name type="scientific">Streptococcus oralis</name>
    <dbReference type="NCBI Taxonomy" id="1303"/>
    <lineage>
        <taxon>Bacteria</taxon>
        <taxon>Bacillati</taxon>
        <taxon>Bacillota</taxon>
        <taxon>Bacilli</taxon>
        <taxon>Lactobacillales</taxon>
        <taxon>Streptococcaceae</taxon>
        <taxon>Streptococcus</taxon>
    </lineage>
</organism>
<dbReference type="EMBL" id="LQRP01000048">
    <property type="protein sequence ID" value="KXT97484.1"/>
    <property type="molecule type" value="Genomic_DNA"/>
</dbReference>
<comment type="subcellular location">
    <subcellularLocation>
        <location evidence="1">Membrane</location>
        <topology evidence="1">Multi-pass membrane protein</topology>
    </subcellularLocation>
</comment>
<dbReference type="NCBIfam" id="TIGR03061">
    <property type="entry name" value="pip_yhgE_Nterm"/>
    <property type="match status" value="1"/>
</dbReference>
<feature type="transmembrane region" description="Helical" evidence="5">
    <location>
        <begin position="745"/>
        <end position="768"/>
    </location>
</feature>
<dbReference type="Gene3D" id="1.10.287.950">
    <property type="entry name" value="Methyl-accepting chemotaxis protein"/>
    <property type="match status" value="2"/>
</dbReference>
<dbReference type="InterPro" id="IPR023908">
    <property type="entry name" value="xxxLxxG_rpt"/>
</dbReference>
<keyword evidence="3 5" id="KW-1133">Transmembrane helix</keyword>
<evidence type="ECO:0000256" key="2">
    <source>
        <dbReference type="ARBA" id="ARBA00022692"/>
    </source>
</evidence>
<dbReference type="PANTHER" id="PTHR43077:SF5">
    <property type="entry name" value="PHAGE INFECTION PROTEIN"/>
    <property type="match status" value="1"/>
</dbReference>
<comment type="caution">
    <text evidence="6">The sequence shown here is derived from an EMBL/GenBank/DDBJ whole genome shotgun (WGS) entry which is preliminary data.</text>
</comment>
<protein>
    <submittedName>
        <fullName evidence="6">Phage infection protein</fullName>
    </submittedName>
</protein>
<evidence type="ECO:0000256" key="5">
    <source>
        <dbReference type="SAM" id="Phobius"/>
    </source>
</evidence>
<feature type="transmembrane region" description="Helical" evidence="5">
    <location>
        <begin position="703"/>
        <end position="724"/>
    </location>
</feature>
<dbReference type="Gene3D" id="3.40.1710.10">
    <property type="entry name" value="abc type-2 transporter like domain"/>
    <property type="match status" value="1"/>
</dbReference>
<dbReference type="RefSeq" id="WP_061421571.1">
    <property type="nucleotide sequence ID" value="NZ_KQ970370.1"/>
</dbReference>
<dbReference type="Proteomes" id="UP000070220">
    <property type="component" value="Unassembled WGS sequence"/>
</dbReference>
<evidence type="ECO:0000256" key="4">
    <source>
        <dbReference type="ARBA" id="ARBA00023136"/>
    </source>
</evidence>